<dbReference type="PROSITE" id="PS51462">
    <property type="entry name" value="NUDIX"/>
    <property type="match status" value="1"/>
</dbReference>
<dbReference type="InterPro" id="IPR051325">
    <property type="entry name" value="Nudix_hydrolase_domain"/>
</dbReference>
<dbReference type="InterPro" id="IPR000086">
    <property type="entry name" value="NUDIX_hydrolase_dom"/>
</dbReference>
<dbReference type="PROSITE" id="PS00893">
    <property type="entry name" value="NUDIX_BOX"/>
    <property type="match status" value="1"/>
</dbReference>
<dbReference type="PANTHER" id="PTHR21340:SF0">
    <property type="entry name" value="BIS(5'-NUCLEOSYL)-TETRAPHOSPHATASE [ASYMMETRICAL]"/>
    <property type="match status" value="1"/>
</dbReference>
<dbReference type="InterPro" id="IPR003565">
    <property type="entry name" value="Tetra_PHTase"/>
</dbReference>
<protein>
    <recommendedName>
        <fullName evidence="2">Bis(5'-nucleosyl)-tetraphosphatase [asymmetrical]</fullName>
    </recommendedName>
    <alternativeName>
        <fullName evidence="5">Diadenosine 5',5'''-P1,P4-tetraphosphate asymmetrical hydrolase</fullName>
    </alternativeName>
</protein>
<evidence type="ECO:0000256" key="5">
    <source>
        <dbReference type="ARBA" id="ARBA00032644"/>
    </source>
</evidence>
<gene>
    <name evidence="8 9" type="primary">LOC106815459</name>
</gene>
<keyword evidence="7" id="KW-1185">Reference proteome</keyword>
<evidence type="ECO:0000313" key="7">
    <source>
        <dbReference type="Proteomes" id="UP000695022"/>
    </source>
</evidence>
<evidence type="ECO:0000256" key="4">
    <source>
        <dbReference type="ARBA" id="ARBA00022801"/>
    </source>
</evidence>
<dbReference type="SUPFAM" id="SSF55811">
    <property type="entry name" value="Nudix"/>
    <property type="match status" value="1"/>
</dbReference>
<dbReference type="RefSeq" id="XP_014675406.1">
    <property type="nucleotide sequence ID" value="XM_014819920.1"/>
</dbReference>
<evidence type="ECO:0000259" key="6">
    <source>
        <dbReference type="PROSITE" id="PS51462"/>
    </source>
</evidence>
<dbReference type="RefSeq" id="XP_014675405.1">
    <property type="nucleotide sequence ID" value="XM_014819919.1"/>
</dbReference>
<accession>A0ABM1ET84</accession>
<dbReference type="Gene3D" id="3.90.79.10">
    <property type="entry name" value="Nucleoside Triphosphate Pyrophosphohydrolase"/>
    <property type="match status" value="1"/>
</dbReference>
<organism evidence="7 8">
    <name type="scientific">Priapulus caudatus</name>
    <name type="common">Priapulid worm</name>
    <dbReference type="NCBI Taxonomy" id="37621"/>
    <lineage>
        <taxon>Eukaryota</taxon>
        <taxon>Metazoa</taxon>
        <taxon>Ecdysozoa</taxon>
        <taxon>Scalidophora</taxon>
        <taxon>Priapulida</taxon>
        <taxon>Priapulimorpha</taxon>
        <taxon>Priapulimorphida</taxon>
        <taxon>Priapulidae</taxon>
        <taxon>Priapulus</taxon>
    </lineage>
</organism>
<keyword evidence="3" id="KW-0547">Nucleotide-binding</keyword>
<dbReference type="Pfam" id="PF00293">
    <property type="entry name" value="NUDIX"/>
    <property type="match status" value="1"/>
</dbReference>
<dbReference type="CDD" id="cd03428">
    <property type="entry name" value="NUDIX_Ap4A_Nudt2"/>
    <property type="match status" value="1"/>
</dbReference>
<dbReference type="Proteomes" id="UP000695022">
    <property type="component" value="Unplaced"/>
</dbReference>
<dbReference type="InterPro" id="IPR015797">
    <property type="entry name" value="NUDIX_hydrolase-like_dom_sf"/>
</dbReference>
<name>A0ABM1ET84_PRICU</name>
<evidence type="ECO:0000256" key="1">
    <source>
        <dbReference type="ARBA" id="ARBA00005582"/>
    </source>
</evidence>
<dbReference type="PANTHER" id="PTHR21340">
    <property type="entry name" value="DIADENOSINE 5,5-P1,P4-TETRAPHOSPHATE PYROPHOSPHOHYDROLASE MUTT"/>
    <property type="match status" value="1"/>
</dbReference>
<evidence type="ECO:0000256" key="3">
    <source>
        <dbReference type="ARBA" id="ARBA00022741"/>
    </source>
</evidence>
<evidence type="ECO:0000256" key="2">
    <source>
        <dbReference type="ARBA" id="ARBA00018911"/>
    </source>
</evidence>
<comment type="similarity">
    <text evidence="1">Belongs to the Nudix hydrolase family.</text>
</comment>
<dbReference type="PRINTS" id="PR01405">
    <property type="entry name" value="TETRPHPHTASE"/>
</dbReference>
<sequence>MAASAGATALRAAGLVIFRRHGDKKITEYLLMQTSYGNHHWTPPKGHVDPGESDMETALRETKEESGLQRNSFHVVDEFRRELCYDVFSVPKTVVYWLAELIEPEPLTPIKLSAEHQAYDWLQLEDACSRAGYEEMQSLLREADAFINLRL</sequence>
<dbReference type="InterPro" id="IPR020084">
    <property type="entry name" value="NUDIX_hydrolase_CS"/>
</dbReference>
<dbReference type="GeneID" id="106815459"/>
<feature type="domain" description="Nudix hydrolase" evidence="6">
    <location>
        <begin position="8"/>
        <end position="144"/>
    </location>
</feature>
<reference evidence="8 9" key="1">
    <citation type="submission" date="2025-05" db="UniProtKB">
        <authorList>
            <consortium name="RefSeq"/>
        </authorList>
    </citation>
    <scope>IDENTIFICATION</scope>
</reference>
<proteinExistence type="inferred from homology"/>
<evidence type="ECO:0000313" key="8">
    <source>
        <dbReference type="RefSeq" id="XP_014675405.1"/>
    </source>
</evidence>
<keyword evidence="4" id="KW-0378">Hydrolase</keyword>
<evidence type="ECO:0000313" key="9">
    <source>
        <dbReference type="RefSeq" id="XP_014675406.1"/>
    </source>
</evidence>